<sequence length="212" mass="24822">MIHYSELGQTSATADGTEFGEKVKDENNFIYYKCRFCGLTYNYINTLRAHERVHDVDRPYKCSKCSEAFHFMCELEYHAKQHSGYKCECGRTFHNYTDLLYHEHIGEQTHNQQQEQQPEPAVAYQKSTSRIPESEFPAPDYAIKGYEPKHPLKVYSDVRLKPYICQYCSKSYADSRGLTQHMYSHRGEKIFNPRACRYLMGRSDSSFLSAMI</sequence>
<dbReference type="InterPro" id="IPR013087">
    <property type="entry name" value="Znf_C2H2_type"/>
</dbReference>
<proteinExistence type="predicted"/>
<evidence type="ECO:0000313" key="22">
    <source>
        <dbReference type="WBParaSite" id="SMUV_0000255001-mRNA-1"/>
    </source>
</evidence>
<dbReference type="PANTHER" id="PTHR23226">
    <property type="entry name" value="ZINC FINGER AND SCAN DOMAIN-CONTAINING"/>
    <property type="match status" value="1"/>
</dbReference>
<organism evidence="21 22">
    <name type="scientific">Syphacia muris</name>
    <dbReference type="NCBI Taxonomy" id="451379"/>
    <lineage>
        <taxon>Eukaryota</taxon>
        <taxon>Metazoa</taxon>
        <taxon>Ecdysozoa</taxon>
        <taxon>Nematoda</taxon>
        <taxon>Chromadorea</taxon>
        <taxon>Rhabditida</taxon>
        <taxon>Spirurina</taxon>
        <taxon>Oxyuridomorpha</taxon>
        <taxon>Oxyuroidea</taxon>
        <taxon>Oxyuridae</taxon>
        <taxon>Syphacia</taxon>
    </lineage>
</organism>
<keyword evidence="3" id="KW-0787">Thick filament</keyword>
<accession>A0A0N5AEA1</accession>
<evidence type="ECO:0000256" key="18">
    <source>
        <dbReference type="PROSITE-ProRule" id="PRU00042"/>
    </source>
</evidence>
<feature type="domain" description="C2H2-type" evidence="20">
    <location>
        <begin position="163"/>
        <end position="190"/>
    </location>
</feature>
<dbReference type="GO" id="GO:0003677">
    <property type="term" value="F:DNA binding"/>
    <property type="evidence" value="ECO:0007669"/>
    <property type="project" value="UniProtKB-KW"/>
</dbReference>
<feature type="domain" description="C2H2-type" evidence="20">
    <location>
        <begin position="32"/>
        <end position="59"/>
    </location>
</feature>
<evidence type="ECO:0000256" key="9">
    <source>
        <dbReference type="ARBA" id="ARBA00022771"/>
    </source>
</evidence>
<protein>
    <recommendedName>
        <fullName evidence="16">Zinc finger protein unc-98</fullName>
    </recommendedName>
    <alternativeName>
        <fullName evidence="17">Uncoordinated protein 98</fullName>
    </alternativeName>
</protein>
<evidence type="ECO:0000256" key="10">
    <source>
        <dbReference type="ARBA" id="ARBA00022782"/>
    </source>
</evidence>
<keyword evidence="4" id="KW-0217">Developmental protein</keyword>
<reference evidence="22" key="1">
    <citation type="submission" date="2017-02" db="UniProtKB">
        <authorList>
            <consortium name="WormBaseParasite"/>
        </authorList>
    </citation>
    <scope>IDENTIFICATION</scope>
</reference>
<comment type="subcellular location">
    <subcellularLocation>
        <location evidence="2">Cytoplasm</location>
    </subcellularLocation>
    <subcellularLocation>
        <location evidence="1">Nucleus</location>
    </subcellularLocation>
</comment>
<evidence type="ECO:0000256" key="7">
    <source>
        <dbReference type="ARBA" id="ARBA00022723"/>
    </source>
</evidence>
<keyword evidence="8" id="KW-0677">Repeat</keyword>
<evidence type="ECO:0000256" key="19">
    <source>
        <dbReference type="SAM" id="MobiDB-lite"/>
    </source>
</evidence>
<evidence type="ECO:0000256" key="13">
    <source>
        <dbReference type="ARBA" id="ARBA00023125"/>
    </source>
</evidence>
<keyword evidence="13" id="KW-0238">DNA-binding</keyword>
<keyword evidence="5" id="KW-0963">Cytoplasm</keyword>
<keyword evidence="12" id="KW-0805">Transcription regulation</keyword>
<keyword evidence="6" id="KW-0517">Myogenesis</keyword>
<keyword evidence="7" id="KW-0479">Metal-binding</keyword>
<dbReference type="GO" id="GO:0032982">
    <property type="term" value="C:myosin filament"/>
    <property type="evidence" value="ECO:0007669"/>
    <property type="project" value="UniProtKB-KW"/>
</dbReference>
<dbReference type="Pfam" id="PF00096">
    <property type="entry name" value="zf-C2H2"/>
    <property type="match status" value="1"/>
</dbReference>
<evidence type="ECO:0000256" key="17">
    <source>
        <dbReference type="ARBA" id="ARBA00082667"/>
    </source>
</evidence>
<feature type="domain" description="C2H2-type" evidence="20">
    <location>
        <begin position="85"/>
        <end position="115"/>
    </location>
</feature>
<evidence type="ECO:0000256" key="15">
    <source>
        <dbReference type="ARBA" id="ARBA00023242"/>
    </source>
</evidence>
<dbReference type="InterPro" id="IPR036236">
    <property type="entry name" value="Znf_C2H2_sf"/>
</dbReference>
<evidence type="ECO:0000256" key="11">
    <source>
        <dbReference type="ARBA" id="ARBA00022833"/>
    </source>
</evidence>
<dbReference type="GO" id="GO:0030154">
    <property type="term" value="P:cell differentiation"/>
    <property type="evidence" value="ECO:0007669"/>
    <property type="project" value="UniProtKB-KW"/>
</dbReference>
<dbReference type="SUPFAM" id="SSF57667">
    <property type="entry name" value="beta-beta-alpha zinc fingers"/>
    <property type="match status" value="2"/>
</dbReference>
<keyword evidence="3" id="KW-0514">Muscle protein</keyword>
<keyword evidence="11" id="KW-0862">Zinc</keyword>
<keyword evidence="9 18" id="KW-0863">Zinc-finger</keyword>
<dbReference type="PROSITE" id="PS50157">
    <property type="entry name" value="ZINC_FINGER_C2H2_2"/>
    <property type="match status" value="4"/>
</dbReference>
<keyword evidence="14" id="KW-0804">Transcription</keyword>
<dbReference type="GO" id="GO:0008270">
    <property type="term" value="F:zinc ion binding"/>
    <property type="evidence" value="ECO:0007669"/>
    <property type="project" value="UniProtKB-KW"/>
</dbReference>
<evidence type="ECO:0000256" key="4">
    <source>
        <dbReference type="ARBA" id="ARBA00022473"/>
    </source>
</evidence>
<evidence type="ECO:0000256" key="6">
    <source>
        <dbReference type="ARBA" id="ARBA00022541"/>
    </source>
</evidence>
<name>A0A0N5AEA1_9BILA</name>
<dbReference type="STRING" id="451379.A0A0N5AEA1"/>
<dbReference type="SMART" id="SM00355">
    <property type="entry name" value="ZnF_C2H2"/>
    <property type="match status" value="4"/>
</dbReference>
<evidence type="ECO:0000256" key="3">
    <source>
        <dbReference type="ARBA" id="ARBA00022433"/>
    </source>
</evidence>
<evidence type="ECO:0000256" key="5">
    <source>
        <dbReference type="ARBA" id="ARBA00022490"/>
    </source>
</evidence>
<keyword evidence="15" id="KW-0539">Nucleus</keyword>
<evidence type="ECO:0000256" key="1">
    <source>
        <dbReference type="ARBA" id="ARBA00004123"/>
    </source>
</evidence>
<evidence type="ECO:0000256" key="8">
    <source>
        <dbReference type="ARBA" id="ARBA00022737"/>
    </source>
</evidence>
<dbReference type="FunFam" id="3.30.160.60:FF:002530">
    <property type="entry name" value="Zinc finger protein"/>
    <property type="match status" value="1"/>
</dbReference>
<keyword evidence="21" id="KW-1185">Reference proteome</keyword>
<evidence type="ECO:0000313" key="21">
    <source>
        <dbReference type="Proteomes" id="UP000046393"/>
    </source>
</evidence>
<dbReference type="WBParaSite" id="SMUV_0000255001-mRNA-1">
    <property type="protein sequence ID" value="SMUV_0000255001-mRNA-1"/>
    <property type="gene ID" value="SMUV_0000255001"/>
</dbReference>
<dbReference type="GO" id="GO:0005634">
    <property type="term" value="C:nucleus"/>
    <property type="evidence" value="ECO:0007669"/>
    <property type="project" value="UniProtKB-SubCell"/>
</dbReference>
<evidence type="ECO:0000256" key="14">
    <source>
        <dbReference type="ARBA" id="ARBA00023163"/>
    </source>
</evidence>
<feature type="domain" description="C2H2-type" evidence="20">
    <location>
        <begin position="60"/>
        <end position="87"/>
    </location>
</feature>
<dbReference type="PROSITE" id="PS00028">
    <property type="entry name" value="ZINC_FINGER_C2H2_1"/>
    <property type="match status" value="3"/>
</dbReference>
<evidence type="ECO:0000259" key="20">
    <source>
        <dbReference type="PROSITE" id="PS50157"/>
    </source>
</evidence>
<dbReference type="GO" id="GO:0007517">
    <property type="term" value="P:muscle organ development"/>
    <property type="evidence" value="ECO:0007669"/>
    <property type="project" value="UniProtKB-KW"/>
</dbReference>
<keyword evidence="10" id="KW-0221">Differentiation</keyword>
<evidence type="ECO:0000256" key="2">
    <source>
        <dbReference type="ARBA" id="ARBA00004496"/>
    </source>
</evidence>
<dbReference type="GO" id="GO:0005737">
    <property type="term" value="C:cytoplasm"/>
    <property type="evidence" value="ECO:0007669"/>
    <property type="project" value="UniProtKB-SubCell"/>
</dbReference>
<dbReference type="Gene3D" id="3.30.160.60">
    <property type="entry name" value="Classic Zinc Finger"/>
    <property type="match status" value="2"/>
</dbReference>
<evidence type="ECO:0000256" key="12">
    <source>
        <dbReference type="ARBA" id="ARBA00023015"/>
    </source>
</evidence>
<evidence type="ECO:0000256" key="16">
    <source>
        <dbReference type="ARBA" id="ARBA00070899"/>
    </source>
</evidence>
<feature type="region of interest" description="Disordered" evidence="19">
    <location>
        <begin position="108"/>
        <end position="135"/>
    </location>
</feature>
<dbReference type="Proteomes" id="UP000046393">
    <property type="component" value="Unplaced"/>
</dbReference>
<dbReference type="AlphaFoldDB" id="A0A0N5AEA1"/>
<dbReference type="Pfam" id="PF13894">
    <property type="entry name" value="zf-C2H2_4"/>
    <property type="match status" value="1"/>
</dbReference>